<name>A0ABQ9JXR7_9CUCU</name>
<dbReference type="PANTHER" id="PTHR10656">
    <property type="entry name" value="CELL FATE DETERMINING PROTEIN MAB21-RELATED"/>
    <property type="match status" value="1"/>
</dbReference>
<dbReference type="EMBL" id="JAPWTJ010000143">
    <property type="protein sequence ID" value="KAJ8982132.1"/>
    <property type="molecule type" value="Genomic_DNA"/>
</dbReference>
<dbReference type="Proteomes" id="UP001162164">
    <property type="component" value="Unassembled WGS sequence"/>
</dbReference>
<sequence>MDSVNRLDEQCINTIKRDLSESPELFVLNNILMSIMFFANYQKEIQEASASRYNKNEDYIKPDILLEIVNKNVLYRPLHGPMKYFSEPVVAKRLYLVDKSINVVNYLDSNSSPCDAEKSSVQIEESPRKGFVKLRESEFYVNPTEEDIPFTKRELTPSTSRSSTDSDTTYDYTTLSDIKTPKPIEIVKQLERQDKVPNRLPNLPGSCLAYRKVKRLFCNLDLDEHLEDITEDDLYDIVSYVSSKGFMKYFQNSVFPNSLGLSLGFDPTELGYAKSIPGKIFCNRTEEGHTIPCEVVPALPIQWPHKQTLDFLMKGQKPPEVRKRYIFPTQRMINEIKALNCVLVPKGYVKKKGLYIDGDIEWEIQFPQAERYLETFISHAQAKCFIFLISLHKTYIEPKTFQLGLLTEHIRHFLLWECESNYSDWPEHRLGTKLIQIIKRFNSLIAKRRLPDYFVADKNHFENIPKKYLTHAQKIFHDVLESPVMSFIKSLRNLRYTEGKYFFPPLDFDRLYDILVKTGIESTNPQLVSELSIPPNYRKKRFDDSDVQLRHIMEVKRREKEIKKRQDKTTEKEKENLRTVEERRESADSIDLEWQCDKEFDIYKKRSLLRFFIDNFIDIAKKCYQISSRKQTLLYLKQAKYLTRILGEECPALTEEVEEYMRTIKSYEDKYNKRAVIDGGESPPATQEEVVVVQDNLKVLNSLSDSSNNEGVLKMNGFRPPRKSVAFAEIH</sequence>
<dbReference type="Pfam" id="PF20266">
    <property type="entry name" value="Mab-21_C"/>
    <property type="match status" value="1"/>
</dbReference>
<gene>
    <name evidence="3" type="ORF">NQ317_002859</name>
</gene>
<accession>A0ABQ9JXR7</accession>
<dbReference type="PANTHER" id="PTHR10656:SF69">
    <property type="entry name" value="MAB-21-LIKE HHH_H2TH-LIKE DOMAIN-CONTAINING PROTEIN"/>
    <property type="match status" value="1"/>
</dbReference>
<protein>
    <recommendedName>
        <fullName evidence="2">Mab-21-like HhH/H2TH-like domain-containing protein</fullName>
    </recommendedName>
</protein>
<dbReference type="InterPro" id="IPR046906">
    <property type="entry name" value="Mab-21_HhH/H2TH-like"/>
</dbReference>
<comment type="caution">
    <text evidence="3">The sequence shown here is derived from an EMBL/GenBank/DDBJ whole genome shotgun (WGS) entry which is preliminary data.</text>
</comment>
<reference evidence="3" key="1">
    <citation type="journal article" date="2023" name="Insect Mol. Biol.">
        <title>Genome sequencing provides insights into the evolution of gene families encoding plant cell wall-degrading enzymes in longhorned beetles.</title>
        <authorList>
            <person name="Shin N.R."/>
            <person name="Okamura Y."/>
            <person name="Kirsch R."/>
            <person name="Pauchet Y."/>
        </authorList>
    </citation>
    <scope>NUCLEOTIDE SEQUENCE</scope>
    <source>
        <strain evidence="3">MMC_N1</strain>
    </source>
</reference>
<feature type="region of interest" description="Disordered" evidence="1">
    <location>
        <begin position="560"/>
        <end position="580"/>
    </location>
</feature>
<evidence type="ECO:0000313" key="4">
    <source>
        <dbReference type="Proteomes" id="UP001162164"/>
    </source>
</evidence>
<feature type="domain" description="Mab-21-like HhH/H2TH-like" evidence="2">
    <location>
        <begin position="384"/>
        <end position="474"/>
    </location>
</feature>
<proteinExistence type="predicted"/>
<evidence type="ECO:0000313" key="3">
    <source>
        <dbReference type="EMBL" id="KAJ8982132.1"/>
    </source>
</evidence>
<organism evidence="3 4">
    <name type="scientific">Molorchus minor</name>
    <dbReference type="NCBI Taxonomy" id="1323400"/>
    <lineage>
        <taxon>Eukaryota</taxon>
        <taxon>Metazoa</taxon>
        <taxon>Ecdysozoa</taxon>
        <taxon>Arthropoda</taxon>
        <taxon>Hexapoda</taxon>
        <taxon>Insecta</taxon>
        <taxon>Pterygota</taxon>
        <taxon>Neoptera</taxon>
        <taxon>Endopterygota</taxon>
        <taxon>Coleoptera</taxon>
        <taxon>Polyphaga</taxon>
        <taxon>Cucujiformia</taxon>
        <taxon>Chrysomeloidea</taxon>
        <taxon>Cerambycidae</taxon>
        <taxon>Lamiinae</taxon>
        <taxon>Monochamini</taxon>
        <taxon>Molorchus</taxon>
    </lineage>
</organism>
<dbReference type="Gene3D" id="1.10.1410.40">
    <property type="match status" value="1"/>
</dbReference>
<dbReference type="InterPro" id="IPR024810">
    <property type="entry name" value="MAB21L/cGLR"/>
</dbReference>
<keyword evidence="4" id="KW-1185">Reference proteome</keyword>
<evidence type="ECO:0000259" key="2">
    <source>
        <dbReference type="Pfam" id="PF20266"/>
    </source>
</evidence>
<dbReference type="SMART" id="SM01265">
    <property type="entry name" value="Mab-21"/>
    <property type="match status" value="1"/>
</dbReference>
<evidence type="ECO:0000256" key="1">
    <source>
        <dbReference type="SAM" id="MobiDB-lite"/>
    </source>
</evidence>